<dbReference type="InterPro" id="IPR053714">
    <property type="entry name" value="Iso_Racemase_Enz_sf"/>
</dbReference>
<protein>
    <submittedName>
        <fullName evidence="1">Aspartate/glutamate racemase family protein</fullName>
    </submittedName>
</protein>
<reference evidence="1 2" key="1">
    <citation type="journal article" date="2019" name="Int. J. Syst. Evol. Microbiol.">
        <title>The Global Catalogue of Microorganisms (GCM) 10K type strain sequencing project: providing services to taxonomists for standard genome sequencing and annotation.</title>
        <authorList>
            <consortium name="The Broad Institute Genomics Platform"/>
            <consortium name="The Broad Institute Genome Sequencing Center for Infectious Disease"/>
            <person name="Wu L."/>
            <person name="Ma J."/>
        </authorList>
    </citation>
    <scope>NUCLEOTIDE SEQUENCE [LARGE SCALE GENOMIC DNA]</scope>
    <source>
        <strain evidence="1 2">JCM 17504</strain>
    </source>
</reference>
<dbReference type="Proteomes" id="UP001501729">
    <property type="component" value="Unassembled WGS sequence"/>
</dbReference>
<dbReference type="Pfam" id="PF17645">
    <property type="entry name" value="Amdase"/>
    <property type="match status" value="1"/>
</dbReference>
<evidence type="ECO:0000313" key="1">
    <source>
        <dbReference type="EMBL" id="GAA5051645.1"/>
    </source>
</evidence>
<dbReference type="EMBL" id="BAABKX010000009">
    <property type="protein sequence ID" value="GAA5051645.1"/>
    <property type="molecule type" value="Genomic_DNA"/>
</dbReference>
<dbReference type="AlphaFoldDB" id="A0AAV3UIE4"/>
<dbReference type="PANTHER" id="PTHR40267:SF1">
    <property type="entry name" value="BLR3294 PROTEIN"/>
    <property type="match status" value="1"/>
</dbReference>
<gene>
    <name evidence="1" type="ORF">GCM10025751_26960</name>
</gene>
<dbReference type="InterPro" id="IPR026286">
    <property type="entry name" value="MaiA/AMDase"/>
</dbReference>
<evidence type="ECO:0000313" key="2">
    <source>
        <dbReference type="Proteomes" id="UP001501729"/>
    </source>
</evidence>
<accession>A0AAV3UIE4</accession>
<keyword evidence="2" id="KW-1185">Reference proteome</keyword>
<name>A0AAV3UIE4_9EURY</name>
<comment type="caution">
    <text evidence="1">The sequence shown here is derived from an EMBL/GenBank/DDBJ whole genome shotgun (WGS) entry which is preliminary data.</text>
</comment>
<dbReference type="PANTHER" id="PTHR40267">
    <property type="entry name" value="BLR3294 PROTEIN"/>
    <property type="match status" value="1"/>
</dbReference>
<dbReference type="PIRSF" id="PIRSF015736">
    <property type="entry name" value="MI"/>
    <property type="match status" value="1"/>
</dbReference>
<proteinExistence type="predicted"/>
<sequence length="238" mass="26524">MYGWRNRLGVVVTSSDRTSEGEYFRYTPDGVSVHASRMLLEDGVADAETLEQMSNDVERCAKLLKTTNVDVIAYSCTAGSLLKGVGFETEIEQRIEDVAGVPAVATAASIKRAFDTLKMESIALATPYIEELNELEVNFLEESNYEVVDIHGLGCRTDEEICTHRPETAYQQARNINCENADGIFISCTGYRTFEIVDQLERDLDKPVVTSNQATLWDALRTIGIDYSEVELGSLFEH</sequence>
<dbReference type="Gene3D" id="3.40.50.12500">
    <property type="match status" value="1"/>
</dbReference>
<organism evidence="1 2">
    <name type="scientific">Haladaptatus pallidirubidus</name>
    <dbReference type="NCBI Taxonomy" id="1008152"/>
    <lineage>
        <taxon>Archaea</taxon>
        <taxon>Methanobacteriati</taxon>
        <taxon>Methanobacteriota</taxon>
        <taxon>Stenosarchaea group</taxon>
        <taxon>Halobacteria</taxon>
        <taxon>Halobacteriales</taxon>
        <taxon>Haladaptataceae</taxon>
        <taxon>Haladaptatus</taxon>
    </lineage>
</organism>